<dbReference type="AlphaFoldDB" id="A0AAQ3MVI4"/>
<feature type="region of interest" description="Disordered" evidence="1">
    <location>
        <begin position="21"/>
        <end position="48"/>
    </location>
</feature>
<evidence type="ECO:0000313" key="3">
    <source>
        <dbReference type="Proteomes" id="UP001374535"/>
    </source>
</evidence>
<name>A0AAQ3MVI4_VIGMU</name>
<accession>A0AAQ3MVI4</accession>
<reference evidence="2 3" key="1">
    <citation type="journal article" date="2023" name="Life. Sci Alliance">
        <title>Evolutionary insights into 3D genome organization and epigenetic landscape of Vigna mungo.</title>
        <authorList>
            <person name="Junaid A."/>
            <person name="Singh B."/>
            <person name="Bhatia S."/>
        </authorList>
    </citation>
    <scope>NUCLEOTIDE SEQUENCE [LARGE SCALE GENOMIC DNA]</scope>
    <source>
        <strain evidence="2">Urdbean</strain>
    </source>
</reference>
<gene>
    <name evidence="2" type="ORF">V8G54_029820</name>
</gene>
<dbReference type="Proteomes" id="UP001374535">
    <property type="component" value="Chromosome 9"/>
</dbReference>
<keyword evidence="3" id="KW-1185">Reference proteome</keyword>
<proteinExistence type="predicted"/>
<protein>
    <submittedName>
        <fullName evidence="2">Uncharacterized protein</fullName>
    </submittedName>
</protein>
<dbReference type="EMBL" id="CP144692">
    <property type="protein sequence ID" value="WVY97669.1"/>
    <property type="molecule type" value="Genomic_DNA"/>
</dbReference>
<organism evidence="2 3">
    <name type="scientific">Vigna mungo</name>
    <name type="common">Black gram</name>
    <name type="synonym">Phaseolus mungo</name>
    <dbReference type="NCBI Taxonomy" id="3915"/>
    <lineage>
        <taxon>Eukaryota</taxon>
        <taxon>Viridiplantae</taxon>
        <taxon>Streptophyta</taxon>
        <taxon>Embryophyta</taxon>
        <taxon>Tracheophyta</taxon>
        <taxon>Spermatophyta</taxon>
        <taxon>Magnoliopsida</taxon>
        <taxon>eudicotyledons</taxon>
        <taxon>Gunneridae</taxon>
        <taxon>Pentapetalae</taxon>
        <taxon>rosids</taxon>
        <taxon>fabids</taxon>
        <taxon>Fabales</taxon>
        <taxon>Fabaceae</taxon>
        <taxon>Papilionoideae</taxon>
        <taxon>50 kb inversion clade</taxon>
        <taxon>NPAAA clade</taxon>
        <taxon>indigoferoid/millettioid clade</taxon>
        <taxon>Phaseoleae</taxon>
        <taxon>Vigna</taxon>
    </lineage>
</organism>
<evidence type="ECO:0000313" key="2">
    <source>
        <dbReference type="EMBL" id="WVY97669.1"/>
    </source>
</evidence>
<evidence type="ECO:0000256" key="1">
    <source>
        <dbReference type="SAM" id="MobiDB-lite"/>
    </source>
</evidence>
<sequence length="119" mass="13220">MLPHSEPEELFSSMVFCVDLDGNKPSQEQERNPPLPPKSPLSSTLHQQHQLLFPSHTNPIPNTQCCSCSHPVNTHSLASFHTLLPTQEPQMHTHLSPPLPSQSGRFLGPCIRVCLQSLL</sequence>